<dbReference type="InterPro" id="IPR006558">
    <property type="entry name" value="LamG-like"/>
</dbReference>
<dbReference type="Gene3D" id="2.60.120.200">
    <property type="match status" value="1"/>
</dbReference>
<dbReference type="SMART" id="SM00560">
    <property type="entry name" value="LamGL"/>
    <property type="match status" value="1"/>
</dbReference>
<evidence type="ECO:0000256" key="1">
    <source>
        <dbReference type="ARBA" id="ARBA00022729"/>
    </source>
</evidence>
<evidence type="ECO:0000256" key="3">
    <source>
        <dbReference type="SAM" id="MobiDB-lite"/>
    </source>
</evidence>
<dbReference type="SUPFAM" id="SSF49899">
    <property type="entry name" value="Concanavalin A-like lectins/glucanases"/>
    <property type="match status" value="1"/>
</dbReference>
<comment type="caution">
    <text evidence="6">The sequence shown here is derived from an EMBL/GenBank/DDBJ whole genome shotgun (WGS) entry which is preliminary data.</text>
</comment>
<dbReference type="EMBL" id="AAPH01000020">
    <property type="protein sequence ID" value="EAS42437.1"/>
    <property type="molecule type" value="Genomic_DNA"/>
</dbReference>
<sequence length="1584" mass="172873">MNNIFPRFKFFPCVFIVLLQLLSFSSFAKNYDLDNTSKYPPCSQGNWSKNGAMLTCNGKMELKENDKIRSNTAYTLVANAGMKLDENIIGQVGSNIDLRTNHDGLDIKDAVVYGDIYSTSGKLTAEKIEVRGIIDVGGDIDIKGGDNVITQSITSRNGKIKLKDTDVSGPVLASGEINIDDSDIGGSVISDNNKITLHGSTIESSVTASGEVHIGKSNVGGSVTSINNKVKLHDSTIESSITASNEIDIDDSDVGGSVKSEHNKVKLKESAIEGNVTASNEITIENSDVVGNIKSVNNKVTLKKSSYIDGNIDAASHQVVKFDDYDHHPSTVTGYCRPISDPENACNSELVKPVLSWQMDEDAWQSGNNSVKDSSGNELHGTANNGANTITDKISRALTNDDLGFGTCNYGTFNGQNQFAEIAHNNKLSFDDNFTISAWVKPTQYPDSDLKTIISKDGNYEFHINSEGFIYWWWEQQGNSSQHSLLSTKAIPLNEWTHISIRYKKATGSDKTSQWIFINGELDATSEVKHKVQTNNLPFQVGQDQGIASRFFNGSIDEVRVFNTALTDRQISELAEERHFCDDVVNEPGFRYGRVSFTTTKIEFEQAFPTDSEPLVFLSPSINALTPDQDGPATLRLVSVTNTGFTVEKVEPHAPAANYTPSQKMQSVDYVAVLEGETTLSNGHKIYASKIKLREDNDVRELQGSKNGNPSNADRGWKNISFPAQQFSGKPTLMLEIQSQNNSRWLTAAGNQLTQNGFKVALEQSEVRGGNANNTETVAYMASMPSVGDFDLFGKRVFYDFQHARSGISGGTQNFLTRCNETTDFKYTGFTAPPVMVIGKLSRSGNNGGWIRRCHRDNTRMSIVMDEDQDSDKERSHVVEDVSYMAFSVESDTTVPEFQFGAYPTSALTCTPINITVNVVDKESGNPITDYEGQIGLATSTGKGDWQLFNGNGQFIPGNTDSGNASYQYHIADSGSATFTLSYFHTGIMQIMLKSPSGEILKETDDITFKAEGLKLERTSDYPYGRKSAIANKPLGYKLSAVTEDPSAQGQCNPIESFDGEKEVAFNFTYVTTAARKVPPYIDSSPLNMATDTPLKMAFVKGVSNFDFKYVEAGAIQLIIKHSDGVALPPEEPGKNWLSREIINVSPWLVAADVEGNLSGVATDSDKGFKAAGDEFTVNYKAVIWDKNIANTIGLPKSDPSGLAVTENFNSSYAADVIPVDTTPSSGNVGDLSFPSTLSYVLGKSVEAIPATYGEVGSTKLGGTGAKNYLITGNDIPFYTYKNIGRFYPKYFLVSGAKHTDNCSAFNYLGNSNSLINYTLTAKSTGGDTTENYDSKLGYKALAIDSNFDLNGEDSNDGVSLKDQIKRSSSAFSWSKGQVQASWYYKLVKNTTPQSPFNQFVLSLEGEGPDSVPLKPLNEQPDDNFGGAYTSKLASALIFRWGRVRLTDAFGPEVSPITAPVYIEYYDKSQAFVVNVEDQCTTLTLSDFSFIEGNDSSKIPVGGGTTAATFSDTDKGEGEFTFTAPGAGHQGIVTPTLDLYSAGYPWLRVDKTGNGQLDNIEQAQIQFGLYRGSDRIIWWREKLD</sequence>
<evidence type="ECO:0000259" key="5">
    <source>
        <dbReference type="SMART" id="SM00560"/>
    </source>
</evidence>
<feature type="signal peptide" evidence="4">
    <location>
        <begin position="1"/>
        <end position="28"/>
    </location>
</feature>
<keyword evidence="1 4" id="KW-0732">Signal</keyword>
<feature type="domain" description="LamG-like jellyroll fold" evidence="5">
    <location>
        <begin position="432"/>
        <end position="569"/>
    </location>
</feature>
<proteinExistence type="predicted"/>
<feature type="region of interest" description="Disordered" evidence="3">
    <location>
        <begin position="365"/>
        <end position="386"/>
    </location>
</feature>
<protein>
    <submittedName>
        <fullName evidence="6">MshQ</fullName>
    </submittedName>
</protein>
<dbReference type="HOGENOM" id="CLU_004043_1_0_6"/>
<evidence type="ECO:0000256" key="4">
    <source>
        <dbReference type="SAM" id="SignalP"/>
    </source>
</evidence>
<dbReference type="Pfam" id="PF20419">
    <property type="entry name" value="DUF6701"/>
    <property type="match status" value="1"/>
</dbReference>
<accession>Q1Z1R8</accession>
<dbReference type="Pfam" id="PF13385">
    <property type="entry name" value="Laminin_G_3"/>
    <property type="match status" value="1"/>
</dbReference>
<reference evidence="6 7" key="1">
    <citation type="submission" date="2006-03" db="EMBL/GenBank/DDBJ databases">
        <authorList>
            <person name="Bartlett D.H."/>
            <person name="Valle G."/>
            <person name="Lauro F.M."/>
            <person name="Vezzi A."/>
            <person name="Simonato F."/>
            <person name="Eloe E."/>
            <person name="Vitulo N."/>
            <person name="Stratton T.K."/>
            <person name="D'angelo M."/>
            <person name="Ferriera S."/>
            <person name="Johnson J."/>
            <person name="Kravitz S."/>
            <person name="Beeson K."/>
            <person name="Sutton G."/>
            <person name="Rogers Y."/>
            <person name="Friedman R."/>
            <person name="Frazier M."/>
            <person name="Venter J.C."/>
        </authorList>
    </citation>
    <scope>NUCLEOTIDE SEQUENCE [LARGE SCALE GENOMIC DNA]</scope>
    <source>
        <strain evidence="6 7">3TCK</strain>
    </source>
</reference>
<evidence type="ECO:0000313" key="6">
    <source>
        <dbReference type="EMBL" id="EAS42437.1"/>
    </source>
</evidence>
<keyword evidence="2" id="KW-1015">Disulfide bond</keyword>
<name>Q1Z1R8_9GAMM</name>
<dbReference type="RefSeq" id="WP_006232400.1">
    <property type="nucleotide sequence ID" value="NZ_CH724136.1"/>
</dbReference>
<dbReference type="InterPro" id="IPR046524">
    <property type="entry name" value="DUF6701"/>
</dbReference>
<evidence type="ECO:0000313" key="7">
    <source>
        <dbReference type="Proteomes" id="UP000003789"/>
    </source>
</evidence>
<dbReference type="Proteomes" id="UP000003789">
    <property type="component" value="Unassembled WGS sequence"/>
</dbReference>
<evidence type="ECO:0000256" key="2">
    <source>
        <dbReference type="ARBA" id="ARBA00023157"/>
    </source>
</evidence>
<gene>
    <name evidence="6" type="ORF">P3TCK_24065</name>
</gene>
<organism evidence="6 7">
    <name type="scientific">Photobacterium profundum 3TCK</name>
    <dbReference type="NCBI Taxonomy" id="314280"/>
    <lineage>
        <taxon>Bacteria</taxon>
        <taxon>Pseudomonadati</taxon>
        <taxon>Pseudomonadota</taxon>
        <taxon>Gammaproteobacteria</taxon>
        <taxon>Vibrionales</taxon>
        <taxon>Vibrionaceae</taxon>
        <taxon>Photobacterium</taxon>
    </lineage>
</organism>
<feature type="chain" id="PRO_5004198468" evidence="4">
    <location>
        <begin position="29"/>
        <end position="1584"/>
    </location>
</feature>
<dbReference type="InterPro" id="IPR013320">
    <property type="entry name" value="ConA-like_dom_sf"/>
</dbReference>